<protein>
    <submittedName>
        <fullName evidence="1">Uncharacterized protein</fullName>
    </submittedName>
</protein>
<gene>
    <name evidence="1" type="ORF">L2E82_19880</name>
</gene>
<reference evidence="2" key="1">
    <citation type="journal article" date="2022" name="Mol. Ecol. Resour.">
        <title>The genomes of chicory, endive, great burdock and yacon provide insights into Asteraceae palaeo-polyploidization history and plant inulin production.</title>
        <authorList>
            <person name="Fan W."/>
            <person name="Wang S."/>
            <person name="Wang H."/>
            <person name="Wang A."/>
            <person name="Jiang F."/>
            <person name="Liu H."/>
            <person name="Zhao H."/>
            <person name="Xu D."/>
            <person name="Zhang Y."/>
        </authorList>
    </citation>
    <scope>NUCLEOTIDE SEQUENCE [LARGE SCALE GENOMIC DNA]</scope>
    <source>
        <strain evidence="2">cv. Punajuju</strain>
    </source>
</reference>
<dbReference type="Proteomes" id="UP001055811">
    <property type="component" value="Linkage Group LG04"/>
</dbReference>
<sequence>MITVGSRDERKGLSLRYDIAGGNMGITAEFEEGEACFQSNYDDDSTIDPDISLSYIDEKIQNVLGHCRKDFEGGFTAENLGAKFGGYGSFLPTYQRSPIGPHPKTPSQVVTYSAPVLSPNSVHIETGHQKSASQSSVSQPARKGSSNNGVLKQEISTSCGDKSTSMKDSDQKSLKVRIKVGSDNLATRKKAEIYSGLGLDISPSSSMEASPVDSNGFFHMPPDDQNVSPTSILEMMTSFPVTGSLVSPLPYDVLHLMEKEKGSQESSVTALHGSDFSKVDHDVVGDLSDIAKEESTKPVLPIKTTYDEKNLVLPIKTDSDVSIGSKIFDSGAIKPLKQKDGQKAMKLAPNKTSSSSGSKRKSKGLAMDSGVKNESITSKSKKNEDGKKNGGKVKDTYKDFSGELDLGQEDDGEMGLEKPPSGGNNGIIGKKSQKPSSSVYTTGMGSNVATMGNGLGSDVGATMVAPVVNEDWVCCDKCEKWRLLPPGVNPSSLPEKWLCSMLDWLPGMNRCSISEEETTKAITLRLPGPSVQGSQPVHPDGNGTHKHTGSQIPLAGVKKKHGLKDVPNEAKQDKPSMSSNSSKKNLNTSYKSRSLNSPNRSPLNGMEFQDSGQSRRMIVEKDRQKQKDDNNPRQNFLDEGNNNHHSKISNKRESTQEFPKDCKKAKTDSDEGTFDKRDIGKKRKRANEVEGTPKYVKETSETNYRKEKKPKVLKSEDEGITTKKGKNIEDVKMRSINVIDSSRKDTVMAATSSSSKVSGSQRTKTNNQEPKGSPVGSVSSAPLRNLNNNNNNNNNKGFKPLKKIPNIRPHEEKSKEGRNKSQGKFASENAKTHGRHHDSNKVAVGKEKSKSLPPRGQSEKERFPEAVHRKENAGNNSSLKHNKKAQNIMNVKHSSPNTHKGKEHDPTVVLVRDLSNQATTNALREATNLKHMADRVKNGGSSLESRSLYMQAALKFLHVASVFESCHKETGRYGDMIQSNSIYSSTAKLCEYCAHEYERTNEMATAALAYKCMEVAYMKVIYSSHTTASKDANELQSSLQMGPTGESPSSSASASDIDNLNYQAKCVNTPQVAGNHIIAATHKPNFTRILNFAQDVNSAMEASRKSRIAFESSCSKQEGCSSAIKTALDFNFHDVEGLLHRVRVAMEVINRKTGATSLPQGQKASVDVSENNRVELDCIWKQQHAEVNA</sequence>
<keyword evidence="2" id="KW-1185">Reference proteome</keyword>
<evidence type="ECO:0000313" key="2">
    <source>
        <dbReference type="Proteomes" id="UP001055811"/>
    </source>
</evidence>
<comment type="caution">
    <text evidence="1">The sequence shown here is derived from an EMBL/GenBank/DDBJ whole genome shotgun (WGS) entry which is preliminary data.</text>
</comment>
<organism evidence="1 2">
    <name type="scientific">Cichorium intybus</name>
    <name type="common">Chicory</name>
    <dbReference type="NCBI Taxonomy" id="13427"/>
    <lineage>
        <taxon>Eukaryota</taxon>
        <taxon>Viridiplantae</taxon>
        <taxon>Streptophyta</taxon>
        <taxon>Embryophyta</taxon>
        <taxon>Tracheophyta</taxon>
        <taxon>Spermatophyta</taxon>
        <taxon>Magnoliopsida</taxon>
        <taxon>eudicotyledons</taxon>
        <taxon>Gunneridae</taxon>
        <taxon>Pentapetalae</taxon>
        <taxon>asterids</taxon>
        <taxon>campanulids</taxon>
        <taxon>Asterales</taxon>
        <taxon>Asteraceae</taxon>
        <taxon>Cichorioideae</taxon>
        <taxon>Cichorieae</taxon>
        <taxon>Cichoriinae</taxon>
        <taxon>Cichorium</taxon>
    </lineage>
</organism>
<dbReference type="EMBL" id="CM042012">
    <property type="protein sequence ID" value="KAI3749273.1"/>
    <property type="molecule type" value="Genomic_DNA"/>
</dbReference>
<accession>A0ACB9DRE7</accession>
<reference evidence="1 2" key="2">
    <citation type="journal article" date="2022" name="Mol. Ecol. Resour.">
        <title>The genomes of chicory, endive, great burdock and yacon provide insights into Asteraceae paleo-polyploidization history and plant inulin production.</title>
        <authorList>
            <person name="Fan W."/>
            <person name="Wang S."/>
            <person name="Wang H."/>
            <person name="Wang A."/>
            <person name="Jiang F."/>
            <person name="Liu H."/>
            <person name="Zhao H."/>
            <person name="Xu D."/>
            <person name="Zhang Y."/>
        </authorList>
    </citation>
    <scope>NUCLEOTIDE SEQUENCE [LARGE SCALE GENOMIC DNA]</scope>
    <source>
        <strain evidence="2">cv. Punajuju</strain>
        <tissue evidence="1">Leaves</tissue>
    </source>
</reference>
<name>A0ACB9DRE7_CICIN</name>
<proteinExistence type="predicted"/>
<evidence type="ECO:0000313" key="1">
    <source>
        <dbReference type="EMBL" id="KAI3749273.1"/>
    </source>
</evidence>